<evidence type="ECO:0000313" key="3">
    <source>
        <dbReference type="Proteomes" id="UP001237642"/>
    </source>
</evidence>
<reference evidence="2" key="1">
    <citation type="submission" date="2023-02" db="EMBL/GenBank/DDBJ databases">
        <title>Genome of toxic invasive species Heracleum sosnowskyi carries increased number of genes despite the absence of recent whole-genome duplications.</title>
        <authorList>
            <person name="Schelkunov M."/>
            <person name="Shtratnikova V."/>
            <person name="Makarenko M."/>
            <person name="Klepikova A."/>
            <person name="Omelchenko D."/>
            <person name="Novikova G."/>
            <person name="Obukhova E."/>
            <person name="Bogdanov V."/>
            <person name="Penin A."/>
            <person name="Logacheva M."/>
        </authorList>
    </citation>
    <scope>NUCLEOTIDE SEQUENCE</scope>
    <source>
        <strain evidence="2">Hsosn_3</strain>
        <tissue evidence="2">Leaf</tissue>
    </source>
</reference>
<reference evidence="2" key="2">
    <citation type="submission" date="2023-05" db="EMBL/GenBank/DDBJ databases">
        <authorList>
            <person name="Schelkunov M.I."/>
        </authorList>
    </citation>
    <scope>NUCLEOTIDE SEQUENCE</scope>
    <source>
        <strain evidence="2">Hsosn_3</strain>
        <tissue evidence="2">Leaf</tissue>
    </source>
</reference>
<dbReference type="AlphaFoldDB" id="A0AAD8H6F8"/>
<gene>
    <name evidence="2" type="ORF">POM88_044949</name>
</gene>
<feature type="domain" description="FAR1" evidence="1">
    <location>
        <begin position="106"/>
        <end position="191"/>
    </location>
</feature>
<comment type="caution">
    <text evidence="2">The sequence shown here is derived from an EMBL/GenBank/DDBJ whole genome shotgun (WGS) entry which is preliminary data.</text>
</comment>
<evidence type="ECO:0000313" key="2">
    <source>
        <dbReference type="EMBL" id="KAK1360475.1"/>
    </source>
</evidence>
<dbReference type="Proteomes" id="UP001237642">
    <property type="component" value="Unassembled WGS sequence"/>
</dbReference>
<name>A0AAD8H6F8_9APIA</name>
<dbReference type="PANTHER" id="PTHR47718">
    <property type="entry name" value="OS01G0519700 PROTEIN"/>
    <property type="match status" value="1"/>
</dbReference>
<protein>
    <recommendedName>
        <fullName evidence="1">FAR1 domain-containing protein</fullName>
    </recommendedName>
</protein>
<dbReference type="Pfam" id="PF03101">
    <property type="entry name" value="FAR1"/>
    <property type="match status" value="1"/>
</dbReference>
<proteinExistence type="predicted"/>
<dbReference type="EMBL" id="JAUIZM010000010">
    <property type="protein sequence ID" value="KAK1360475.1"/>
    <property type="molecule type" value="Genomic_DNA"/>
</dbReference>
<organism evidence="2 3">
    <name type="scientific">Heracleum sosnowskyi</name>
    <dbReference type="NCBI Taxonomy" id="360622"/>
    <lineage>
        <taxon>Eukaryota</taxon>
        <taxon>Viridiplantae</taxon>
        <taxon>Streptophyta</taxon>
        <taxon>Embryophyta</taxon>
        <taxon>Tracheophyta</taxon>
        <taxon>Spermatophyta</taxon>
        <taxon>Magnoliopsida</taxon>
        <taxon>eudicotyledons</taxon>
        <taxon>Gunneridae</taxon>
        <taxon>Pentapetalae</taxon>
        <taxon>asterids</taxon>
        <taxon>campanulids</taxon>
        <taxon>Apiales</taxon>
        <taxon>Apiaceae</taxon>
        <taxon>Apioideae</taxon>
        <taxon>apioid superclade</taxon>
        <taxon>Tordylieae</taxon>
        <taxon>Tordyliinae</taxon>
        <taxon>Heracleum</taxon>
    </lineage>
</organism>
<keyword evidence="3" id="KW-1185">Reference proteome</keyword>
<accession>A0AAD8H6F8</accession>
<evidence type="ECO:0000259" key="1">
    <source>
        <dbReference type="Pfam" id="PF03101"/>
    </source>
</evidence>
<dbReference type="InterPro" id="IPR004330">
    <property type="entry name" value="FAR1_DNA_bnd_dom"/>
</dbReference>
<sequence>MRYLYLLGLSFIFHNSNMNSDQPTTMEAFAHESGMNIISNFFVETNGSKSQAQQSRETQNNFNEDIYVDSYHFTSTDGQEFWIPKCDKKSKPFVGQTFSNIDAAFEFYEEYGRLCGFDMRKSSSKYRSTLMTHKYMEFSSAGMNEEKKIKRRRTTTRRCDCEAKIVLNKDSPYTDSCFIHKFVEVHNHALATSAEKQFLRCNRKVTLFHQNFISDHRKANIGSIRSHSVLKEMVFDYENVGATAT</sequence>